<dbReference type="EMBL" id="JAHRIO010020596">
    <property type="protein sequence ID" value="MEQ2164791.1"/>
    <property type="molecule type" value="Genomic_DNA"/>
</dbReference>
<comment type="caution">
    <text evidence="1">The sequence shown here is derived from an EMBL/GenBank/DDBJ whole genome shotgun (WGS) entry which is preliminary data.</text>
</comment>
<dbReference type="Proteomes" id="UP001476798">
    <property type="component" value="Unassembled WGS sequence"/>
</dbReference>
<keyword evidence="1" id="KW-0645">Protease</keyword>
<protein>
    <submittedName>
        <fullName evidence="1">A disintegrin and metalloproteinase with thrombospondin motifs 14</fullName>
    </submittedName>
</protein>
<sequence>MQSISLIERGNPSRSLEQVCRWANTQQRRDPDHAEYHDHAIFLTRQDFGPAACHTMLPQTLRCLSGSGEDIALSRQCLATE</sequence>
<gene>
    <name evidence="1" type="primary">ADAMTS14_2</name>
    <name evidence="1" type="ORF">GOODEAATRI_010368</name>
</gene>
<dbReference type="GO" id="GO:0008237">
    <property type="term" value="F:metallopeptidase activity"/>
    <property type="evidence" value="ECO:0007669"/>
    <property type="project" value="UniProtKB-KW"/>
</dbReference>
<evidence type="ECO:0000313" key="1">
    <source>
        <dbReference type="EMBL" id="MEQ2164791.1"/>
    </source>
</evidence>
<organism evidence="1 2">
    <name type="scientific">Goodea atripinnis</name>
    <dbReference type="NCBI Taxonomy" id="208336"/>
    <lineage>
        <taxon>Eukaryota</taxon>
        <taxon>Metazoa</taxon>
        <taxon>Chordata</taxon>
        <taxon>Craniata</taxon>
        <taxon>Vertebrata</taxon>
        <taxon>Euteleostomi</taxon>
        <taxon>Actinopterygii</taxon>
        <taxon>Neopterygii</taxon>
        <taxon>Teleostei</taxon>
        <taxon>Neoteleostei</taxon>
        <taxon>Acanthomorphata</taxon>
        <taxon>Ovalentaria</taxon>
        <taxon>Atherinomorphae</taxon>
        <taxon>Cyprinodontiformes</taxon>
        <taxon>Goodeidae</taxon>
        <taxon>Goodea</taxon>
    </lineage>
</organism>
<name>A0ABV0N0A8_9TELE</name>
<keyword evidence="2" id="KW-1185">Reference proteome</keyword>
<reference evidence="1 2" key="1">
    <citation type="submission" date="2021-06" db="EMBL/GenBank/DDBJ databases">
        <authorList>
            <person name="Palmer J.M."/>
        </authorList>
    </citation>
    <scope>NUCLEOTIDE SEQUENCE [LARGE SCALE GENOMIC DNA]</scope>
    <source>
        <strain evidence="1 2">GA_2019</strain>
        <tissue evidence="1">Muscle</tissue>
    </source>
</reference>
<proteinExistence type="predicted"/>
<accession>A0ABV0N0A8</accession>
<keyword evidence="1" id="KW-0378">Hydrolase</keyword>
<evidence type="ECO:0000313" key="2">
    <source>
        <dbReference type="Proteomes" id="UP001476798"/>
    </source>
</evidence>
<dbReference type="SUPFAM" id="SSF55486">
    <property type="entry name" value="Metalloproteases ('zincins'), catalytic domain"/>
    <property type="match status" value="1"/>
</dbReference>
<dbReference type="InterPro" id="IPR024079">
    <property type="entry name" value="MetalloPept_cat_dom_sf"/>
</dbReference>
<dbReference type="Gene3D" id="3.40.390.10">
    <property type="entry name" value="Collagenase (Catalytic Domain)"/>
    <property type="match status" value="1"/>
</dbReference>
<keyword evidence="1" id="KW-0482">Metalloprotease</keyword>